<dbReference type="AlphaFoldDB" id="X1HQC3"/>
<comment type="caution">
    <text evidence="1">The sequence shown here is derived from an EMBL/GenBank/DDBJ whole genome shotgun (WGS) entry which is preliminary data.</text>
</comment>
<sequence>MEQKEISTRTGRIVLVELTRKGSNLLEELGYDAKNMIRQFGLLHGFWRNKVKRHYEKLGYILTSEKKLNGERADLIAEKAGEKIAIEIETSKSDAIRNIRKCLLWEFDLVIVPTNKKSEGGIKSNLIITNLGRDSRVFMTAADQFL</sequence>
<gene>
    <name evidence="1" type="ORF">S03H2_38834</name>
</gene>
<accession>X1HQC3</accession>
<organism evidence="1">
    <name type="scientific">marine sediment metagenome</name>
    <dbReference type="NCBI Taxonomy" id="412755"/>
    <lineage>
        <taxon>unclassified sequences</taxon>
        <taxon>metagenomes</taxon>
        <taxon>ecological metagenomes</taxon>
    </lineage>
</organism>
<name>X1HQC3_9ZZZZ</name>
<proteinExistence type="predicted"/>
<evidence type="ECO:0000313" key="1">
    <source>
        <dbReference type="EMBL" id="GAH59270.1"/>
    </source>
</evidence>
<dbReference type="EMBL" id="BARU01023968">
    <property type="protein sequence ID" value="GAH59270.1"/>
    <property type="molecule type" value="Genomic_DNA"/>
</dbReference>
<protein>
    <submittedName>
        <fullName evidence="1">Uncharacterized protein</fullName>
    </submittedName>
</protein>
<reference evidence="1" key="1">
    <citation type="journal article" date="2014" name="Front. Microbiol.">
        <title>High frequency of phylogenetically diverse reductive dehalogenase-homologous genes in deep subseafloor sedimentary metagenomes.</title>
        <authorList>
            <person name="Kawai M."/>
            <person name="Futagami T."/>
            <person name="Toyoda A."/>
            <person name="Takaki Y."/>
            <person name="Nishi S."/>
            <person name="Hori S."/>
            <person name="Arai W."/>
            <person name="Tsubouchi T."/>
            <person name="Morono Y."/>
            <person name="Uchiyama I."/>
            <person name="Ito T."/>
            <person name="Fujiyama A."/>
            <person name="Inagaki F."/>
            <person name="Takami H."/>
        </authorList>
    </citation>
    <scope>NUCLEOTIDE SEQUENCE</scope>
    <source>
        <strain evidence="1">Expedition CK06-06</strain>
    </source>
</reference>